<evidence type="ECO:0000313" key="2">
    <source>
        <dbReference type="EMBL" id="NBC39115.1"/>
    </source>
</evidence>
<feature type="domain" description="AB hydrolase-1" evidence="1">
    <location>
        <begin position="26"/>
        <end position="248"/>
    </location>
</feature>
<dbReference type="GO" id="GO:0016787">
    <property type="term" value="F:hydrolase activity"/>
    <property type="evidence" value="ECO:0007669"/>
    <property type="project" value="UniProtKB-KW"/>
</dbReference>
<dbReference type="InterPro" id="IPR029058">
    <property type="entry name" value="AB_hydrolase_fold"/>
</dbReference>
<evidence type="ECO:0000313" key="3">
    <source>
        <dbReference type="Proteomes" id="UP000537825"/>
    </source>
</evidence>
<dbReference type="Proteomes" id="UP000537825">
    <property type="component" value="Unassembled WGS sequence"/>
</dbReference>
<dbReference type="InterPro" id="IPR050266">
    <property type="entry name" value="AB_hydrolase_sf"/>
</dbReference>
<dbReference type="InterPro" id="IPR000073">
    <property type="entry name" value="AB_hydrolase_1"/>
</dbReference>
<evidence type="ECO:0000259" key="1">
    <source>
        <dbReference type="Pfam" id="PF00561"/>
    </source>
</evidence>
<sequence>MTTWMSGVREANGIDLHYLRTGGARPPVVLLHGLLGSGACWTPVARGLEGEFDVVMPDARGHGGSSAPRHGYQYDDHASDVVGLIHGLELPRPVLLGHSMGGMTAAVVASRGTAGLRGVILVDPTFLSPERQREVHASDVAEQHRRTLGFSKPELVAQARARQPHRSPELIEHLAEARLKTRLEAFDVLTPPNPEYRDVVSAIDVPILLVFGDSSPVVALEMATELRSLNPRLRIEQIQDAGHGLPYDQPERLAEVVASFLRELAGPINSRR</sequence>
<accession>A0A7X4Y5N8</accession>
<proteinExistence type="predicted"/>
<dbReference type="Gene3D" id="3.40.50.1820">
    <property type="entry name" value="alpha/beta hydrolase"/>
    <property type="match status" value="1"/>
</dbReference>
<dbReference type="AlphaFoldDB" id="A0A7X4Y5N8"/>
<dbReference type="Pfam" id="PF00561">
    <property type="entry name" value="Abhydrolase_1"/>
    <property type="match status" value="1"/>
</dbReference>
<gene>
    <name evidence="2" type="ORF">GTZ93_04680</name>
</gene>
<dbReference type="SUPFAM" id="SSF53474">
    <property type="entry name" value="alpha/beta-Hydrolases"/>
    <property type="match status" value="1"/>
</dbReference>
<comment type="caution">
    <text evidence="2">The sequence shown here is derived from an EMBL/GenBank/DDBJ whole genome shotgun (WGS) entry which is preliminary data.</text>
</comment>
<keyword evidence="3" id="KW-1185">Reference proteome</keyword>
<dbReference type="PANTHER" id="PTHR43798:SF33">
    <property type="entry name" value="HYDROLASE, PUTATIVE (AFU_ORTHOLOGUE AFUA_2G14860)-RELATED"/>
    <property type="match status" value="1"/>
</dbReference>
<dbReference type="EMBL" id="JAAAPK010000001">
    <property type="protein sequence ID" value="NBC39115.1"/>
    <property type="molecule type" value="Genomic_DNA"/>
</dbReference>
<dbReference type="PANTHER" id="PTHR43798">
    <property type="entry name" value="MONOACYLGLYCEROL LIPASE"/>
    <property type="match status" value="1"/>
</dbReference>
<protein>
    <submittedName>
        <fullName evidence="2">Alpha/beta fold hydrolase</fullName>
    </submittedName>
</protein>
<dbReference type="RefSeq" id="WP_139921140.1">
    <property type="nucleotide sequence ID" value="NZ_CBCSLE010000091.1"/>
</dbReference>
<keyword evidence="2" id="KW-0378">Hydrolase</keyword>
<reference evidence="2 3" key="1">
    <citation type="submission" date="2020-01" db="EMBL/GenBank/DDBJ databases">
        <title>The draft genome sequence of Corallococcus exiguus DSM 14696.</title>
        <authorList>
            <person name="Zhang X."/>
            <person name="Zhu H."/>
        </authorList>
    </citation>
    <scope>NUCLEOTIDE SEQUENCE [LARGE SCALE GENOMIC DNA]</scope>
    <source>
        <strain evidence="2 3">DSM 14696</strain>
    </source>
</reference>
<dbReference type="GO" id="GO:0016020">
    <property type="term" value="C:membrane"/>
    <property type="evidence" value="ECO:0007669"/>
    <property type="project" value="TreeGrafter"/>
</dbReference>
<dbReference type="PRINTS" id="PR00111">
    <property type="entry name" value="ABHYDROLASE"/>
</dbReference>
<name>A0A7X4Y5N8_9BACT</name>
<organism evidence="2 3">
    <name type="scientific">Corallococcus exiguus</name>
    <dbReference type="NCBI Taxonomy" id="83462"/>
    <lineage>
        <taxon>Bacteria</taxon>
        <taxon>Pseudomonadati</taxon>
        <taxon>Myxococcota</taxon>
        <taxon>Myxococcia</taxon>
        <taxon>Myxococcales</taxon>
        <taxon>Cystobacterineae</taxon>
        <taxon>Myxococcaceae</taxon>
        <taxon>Corallococcus</taxon>
    </lineage>
</organism>